<name>A0ABV6QXR9_9ACTN</name>
<feature type="transmembrane region" description="Helical" evidence="1">
    <location>
        <begin position="175"/>
        <end position="192"/>
    </location>
</feature>
<accession>A0ABV6QXR9</accession>
<evidence type="ECO:0000313" key="3">
    <source>
        <dbReference type="Proteomes" id="UP001589890"/>
    </source>
</evidence>
<dbReference type="RefSeq" id="WP_380057480.1">
    <property type="nucleotide sequence ID" value="NZ_JBHLTC010000057.1"/>
</dbReference>
<evidence type="ECO:0000256" key="1">
    <source>
        <dbReference type="SAM" id="Phobius"/>
    </source>
</evidence>
<dbReference type="EMBL" id="JBHLTC010000057">
    <property type="protein sequence ID" value="MFC0629424.1"/>
    <property type="molecule type" value="Genomic_DNA"/>
</dbReference>
<organism evidence="2 3">
    <name type="scientific">Kribbella deserti</name>
    <dbReference type="NCBI Taxonomy" id="1926257"/>
    <lineage>
        <taxon>Bacteria</taxon>
        <taxon>Bacillati</taxon>
        <taxon>Actinomycetota</taxon>
        <taxon>Actinomycetes</taxon>
        <taxon>Propionibacteriales</taxon>
        <taxon>Kribbellaceae</taxon>
        <taxon>Kribbella</taxon>
    </lineage>
</organism>
<feature type="transmembrane region" description="Helical" evidence="1">
    <location>
        <begin position="212"/>
        <end position="234"/>
    </location>
</feature>
<protein>
    <submittedName>
        <fullName evidence="2">Permease prefix domain 1-containing protein</fullName>
    </submittedName>
</protein>
<gene>
    <name evidence="2" type="ORF">ACFFGN_35495</name>
</gene>
<dbReference type="NCBIfam" id="NF038403">
    <property type="entry name" value="perm_prefix_1"/>
    <property type="match status" value="1"/>
</dbReference>
<evidence type="ECO:0000313" key="2">
    <source>
        <dbReference type="EMBL" id="MFC0629424.1"/>
    </source>
</evidence>
<comment type="caution">
    <text evidence="2">The sequence shown here is derived from an EMBL/GenBank/DDBJ whole genome shotgun (WGS) entry which is preliminary data.</text>
</comment>
<keyword evidence="3" id="KW-1185">Reference proteome</keyword>
<proteinExistence type="predicted"/>
<feature type="transmembrane region" description="Helical" evidence="1">
    <location>
        <begin position="246"/>
        <end position="265"/>
    </location>
</feature>
<reference evidence="2 3" key="1">
    <citation type="submission" date="2024-09" db="EMBL/GenBank/DDBJ databases">
        <authorList>
            <person name="Sun Q."/>
            <person name="Mori K."/>
        </authorList>
    </citation>
    <scope>NUCLEOTIDE SEQUENCE [LARGE SCALE GENOMIC DNA]</scope>
    <source>
        <strain evidence="2 3">CGMCC 1.15906</strain>
    </source>
</reference>
<keyword evidence="1" id="KW-0472">Membrane</keyword>
<feature type="transmembrane region" description="Helical" evidence="1">
    <location>
        <begin position="287"/>
        <end position="305"/>
    </location>
</feature>
<dbReference type="Proteomes" id="UP001589890">
    <property type="component" value="Unassembled WGS sequence"/>
</dbReference>
<keyword evidence="1" id="KW-1133">Transmembrane helix</keyword>
<feature type="transmembrane region" description="Helical" evidence="1">
    <location>
        <begin position="86"/>
        <end position="105"/>
    </location>
</feature>
<dbReference type="InterPro" id="IPR047928">
    <property type="entry name" value="Perm_prefix_1"/>
</dbReference>
<dbReference type="Pfam" id="PF22564">
    <property type="entry name" value="HAAS"/>
    <property type="match status" value="1"/>
</dbReference>
<sequence length="315" mass="34347">MSGNTLTDRYVHEVVRRIPADQRADVADELRTTIADTADARDEADPAAAERAVITEMGDPIRLAAKYADRPLALIGPGLYPAYIRLLKLLLTTVLPIVVAVLVVIEVLDTNDVGSAIGAAIGGLFAVGAQMIAWLTVVFALIERSQQGGLAASTVDQWTPDDLPELRQTEKRDHGAAAAVGWNALVIALIVWQHTAEPYRAGSDRIEVLDPALWSGWIWPILIGLAAIVTLDVIRFATGRRSMLDAGLYTVAQVVFALPLAWILWQQQFFNPVFLTHFNNGWTTPDAIYTISAIVVLLVSGSEIISRFRDTRSQS</sequence>
<feature type="transmembrane region" description="Helical" evidence="1">
    <location>
        <begin position="117"/>
        <end position="142"/>
    </location>
</feature>
<keyword evidence="1" id="KW-0812">Transmembrane</keyword>